<comment type="caution">
    <text evidence="1">The sequence shown here is derived from an EMBL/GenBank/DDBJ whole genome shotgun (WGS) entry which is preliminary data.</text>
</comment>
<dbReference type="RefSeq" id="WP_200391715.1">
    <property type="nucleotide sequence ID" value="NZ_JAENIO010000021.1"/>
</dbReference>
<name>A0A934RSK7_9BACT</name>
<organism evidence="1 2">
    <name type="scientific">Roseibacillus ishigakijimensis</name>
    <dbReference type="NCBI Taxonomy" id="454146"/>
    <lineage>
        <taxon>Bacteria</taxon>
        <taxon>Pseudomonadati</taxon>
        <taxon>Verrucomicrobiota</taxon>
        <taxon>Verrucomicrobiia</taxon>
        <taxon>Verrucomicrobiales</taxon>
        <taxon>Verrucomicrobiaceae</taxon>
        <taxon>Roseibacillus</taxon>
    </lineage>
</organism>
<proteinExistence type="predicted"/>
<dbReference type="GO" id="GO:0006355">
    <property type="term" value="P:regulation of DNA-templated transcription"/>
    <property type="evidence" value="ECO:0007669"/>
    <property type="project" value="UniProtKB-ARBA"/>
</dbReference>
<evidence type="ECO:0000313" key="2">
    <source>
        <dbReference type="Proteomes" id="UP000604083"/>
    </source>
</evidence>
<accession>A0A934RSK7</accession>
<dbReference type="SUPFAM" id="SSF46785">
    <property type="entry name" value="Winged helix' DNA-binding domain"/>
    <property type="match status" value="1"/>
</dbReference>
<keyword evidence="2" id="KW-1185">Reference proteome</keyword>
<dbReference type="AlphaFoldDB" id="A0A934RSK7"/>
<dbReference type="InterPro" id="IPR036390">
    <property type="entry name" value="WH_DNA-bd_sf"/>
</dbReference>
<dbReference type="Proteomes" id="UP000604083">
    <property type="component" value="Unassembled WGS sequence"/>
</dbReference>
<dbReference type="InterPro" id="IPR036388">
    <property type="entry name" value="WH-like_DNA-bd_sf"/>
</dbReference>
<dbReference type="CDD" id="cd00090">
    <property type="entry name" value="HTH_ARSR"/>
    <property type="match status" value="1"/>
</dbReference>
<gene>
    <name evidence="1" type="ORF">JIN78_09430</name>
</gene>
<dbReference type="Gene3D" id="1.10.10.10">
    <property type="entry name" value="Winged helix-like DNA-binding domain superfamily/Winged helix DNA-binding domain"/>
    <property type="match status" value="1"/>
</dbReference>
<dbReference type="Pfam" id="PF13412">
    <property type="entry name" value="HTH_24"/>
    <property type="match status" value="1"/>
</dbReference>
<dbReference type="EMBL" id="JAENIO010000021">
    <property type="protein sequence ID" value="MBK1834279.1"/>
    <property type="molecule type" value="Genomic_DNA"/>
</dbReference>
<dbReference type="InterPro" id="IPR011991">
    <property type="entry name" value="ArsR-like_HTH"/>
</dbReference>
<sequence length="218" mass="24861">MFSQAVRDIARPTRVEILEALKKSEGLPISDLARQLGKSYMGVKQHCDELEGQGYLKCWRVPRSQVGVGRPEKLYRLTAAAEPLFPQAGVELTLEFMNAVGEQFGDNAPEKLLFRFFQKRAEEWHPRIAVGKSLVERCTRYVDLWESHGASARIHYQPGEGLRVEEFHNPLSALFAEYPRARAYEVRLMEELLATRVSAEKRQLGKAGERVIYLLTSL</sequence>
<reference evidence="1" key="1">
    <citation type="submission" date="2021-01" db="EMBL/GenBank/DDBJ databases">
        <title>Modified the classification status of verrucomicrobia.</title>
        <authorList>
            <person name="Feng X."/>
        </authorList>
    </citation>
    <scope>NUCLEOTIDE SEQUENCE</scope>
    <source>
        <strain evidence="1">KCTC 12986</strain>
    </source>
</reference>
<protein>
    <submittedName>
        <fullName evidence="1">Winged helix-turn-helix transcriptional regulator</fullName>
    </submittedName>
</protein>
<evidence type="ECO:0000313" key="1">
    <source>
        <dbReference type="EMBL" id="MBK1834279.1"/>
    </source>
</evidence>